<feature type="active site" description="Nucleophile" evidence="14">
    <location>
        <position position="390"/>
    </location>
</feature>
<dbReference type="Gene3D" id="1.10.940.10">
    <property type="entry name" value="NusB-like"/>
    <property type="match status" value="1"/>
</dbReference>
<dbReference type="Proteomes" id="UP000886043">
    <property type="component" value="Unassembled WGS sequence"/>
</dbReference>
<dbReference type="Pfam" id="PF01029">
    <property type="entry name" value="NusB"/>
    <property type="match status" value="1"/>
</dbReference>
<protein>
    <recommendedName>
        <fullName evidence="4">16S rRNA (cytosine(967)-C(5))-methyltransferase</fullName>
        <ecNumber evidence="4">2.1.1.176</ecNumber>
    </recommendedName>
    <alternativeName>
        <fullName evidence="11">16S rRNA m5C967 methyltransferase</fullName>
    </alternativeName>
    <alternativeName>
        <fullName evidence="12">rRNA (cytosine-C(5)-)-methyltransferase RsmB</fullName>
    </alternativeName>
</protein>
<dbReference type="PANTHER" id="PTHR22807">
    <property type="entry name" value="NOP2 YEAST -RELATED NOL1/NOP2/FMU SUN DOMAIN-CONTAINING"/>
    <property type="match status" value="1"/>
</dbReference>
<evidence type="ECO:0000256" key="10">
    <source>
        <dbReference type="ARBA" id="ARBA00022884"/>
    </source>
</evidence>
<dbReference type="InterPro" id="IPR023267">
    <property type="entry name" value="RCMT"/>
</dbReference>
<dbReference type="FunFam" id="3.40.50.150:FF:000257">
    <property type="entry name" value="16S rRNA methyltransferase"/>
    <property type="match status" value="1"/>
</dbReference>
<dbReference type="SUPFAM" id="SSF48013">
    <property type="entry name" value="NusB-like"/>
    <property type="match status" value="1"/>
</dbReference>
<evidence type="ECO:0000259" key="15">
    <source>
        <dbReference type="PROSITE" id="PS51686"/>
    </source>
</evidence>
<comment type="caution">
    <text evidence="16">The sequence shown here is derived from an EMBL/GenBank/DDBJ whole genome shotgun (WGS) entry which is preliminary data.</text>
</comment>
<dbReference type="InterPro" id="IPR054728">
    <property type="entry name" value="RsmB-like_ferredoxin"/>
</dbReference>
<accession>A0A7C3GU68</accession>
<evidence type="ECO:0000256" key="11">
    <source>
        <dbReference type="ARBA" id="ARBA00030399"/>
    </source>
</evidence>
<keyword evidence="6" id="KW-0698">rRNA processing</keyword>
<dbReference type="Pfam" id="PF01189">
    <property type="entry name" value="Methyltr_RsmB-F"/>
    <property type="match status" value="1"/>
</dbReference>
<proteinExistence type="inferred from homology"/>
<name>A0A7C3GU68_9BACT</name>
<evidence type="ECO:0000256" key="13">
    <source>
        <dbReference type="ARBA" id="ARBA00047283"/>
    </source>
</evidence>
<dbReference type="InterPro" id="IPR049560">
    <property type="entry name" value="MeTrfase_RsmB-F_NOP2_cat"/>
</dbReference>
<dbReference type="GO" id="GO:0008649">
    <property type="term" value="F:rRNA methyltransferase activity"/>
    <property type="evidence" value="ECO:0007669"/>
    <property type="project" value="InterPro"/>
</dbReference>
<evidence type="ECO:0000313" key="16">
    <source>
        <dbReference type="EMBL" id="HFC98762.1"/>
    </source>
</evidence>
<evidence type="ECO:0000256" key="14">
    <source>
        <dbReference type="PROSITE-ProRule" id="PRU01023"/>
    </source>
</evidence>
<evidence type="ECO:0000256" key="7">
    <source>
        <dbReference type="ARBA" id="ARBA00022603"/>
    </source>
</evidence>
<evidence type="ECO:0000256" key="12">
    <source>
        <dbReference type="ARBA" id="ARBA00031088"/>
    </source>
</evidence>
<feature type="binding site" evidence="14">
    <location>
        <position position="337"/>
    </location>
    <ligand>
        <name>S-adenosyl-L-methionine</name>
        <dbReference type="ChEBI" id="CHEBI:59789"/>
    </ligand>
</feature>
<dbReference type="InterPro" id="IPR035926">
    <property type="entry name" value="NusB-like_sf"/>
</dbReference>
<comment type="function">
    <text evidence="1">Specifically methylates the cytosine at position 967 (m5C967) of 16S rRNA.</text>
</comment>
<dbReference type="InterPro" id="IPR029063">
    <property type="entry name" value="SAM-dependent_MTases_sf"/>
</dbReference>
<dbReference type="Gene3D" id="3.40.50.150">
    <property type="entry name" value="Vaccinia Virus protein VP39"/>
    <property type="match status" value="1"/>
</dbReference>
<dbReference type="EMBL" id="DRMH01000137">
    <property type="protein sequence ID" value="HFC98762.1"/>
    <property type="molecule type" value="Genomic_DNA"/>
</dbReference>
<evidence type="ECO:0000256" key="2">
    <source>
        <dbReference type="ARBA" id="ARBA00004496"/>
    </source>
</evidence>
<comment type="similarity">
    <text evidence="3 14">Belongs to the class I-like SAM-binding methyltransferase superfamily. RsmB/NOP family.</text>
</comment>
<gene>
    <name evidence="16" type="primary">rsmB</name>
    <name evidence="16" type="ORF">ENJ40_09980</name>
</gene>
<dbReference type="InterPro" id="IPR001678">
    <property type="entry name" value="MeTrfase_RsmB-F_NOP2_dom"/>
</dbReference>
<comment type="catalytic activity">
    <reaction evidence="13">
        <text>cytidine(967) in 16S rRNA + S-adenosyl-L-methionine = 5-methylcytidine(967) in 16S rRNA + S-adenosyl-L-homocysteine + H(+)</text>
        <dbReference type="Rhea" id="RHEA:42748"/>
        <dbReference type="Rhea" id="RHEA-COMP:10219"/>
        <dbReference type="Rhea" id="RHEA-COMP:10220"/>
        <dbReference type="ChEBI" id="CHEBI:15378"/>
        <dbReference type="ChEBI" id="CHEBI:57856"/>
        <dbReference type="ChEBI" id="CHEBI:59789"/>
        <dbReference type="ChEBI" id="CHEBI:74483"/>
        <dbReference type="ChEBI" id="CHEBI:82748"/>
        <dbReference type="EC" id="2.1.1.176"/>
    </reaction>
</comment>
<dbReference type="PROSITE" id="PS51686">
    <property type="entry name" value="SAM_MT_RSMB_NOP"/>
    <property type="match status" value="1"/>
</dbReference>
<organism evidence="16">
    <name type="scientific">Thermosulfurimonas dismutans</name>
    <dbReference type="NCBI Taxonomy" id="999894"/>
    <lineage>
        <taxon>Bacteria</taxon>
        <taxon>Pseudomonadati</taxon>
        <taxon>Thermodesulfobacteriota</taxon>
        <taxon>Thermodesulfobacteria</taxon>
        <taxon>Thermodesulfobacteriales</taxon>
        <taxon>Thermodesulfobacteriaceae</taxon>
        <taxon>Thermosulfurimonas</taxon>
    </lineage>
</organism>
<evidence type="ECO:0000256" key="5">
    <source>
        <dbReference type="ARBA" id="ARBA00022490"/>
    </source>
</evidence>
<dbReference type="Gene3D" id="3.30.70.1170">
    <property type="entry name" value="Sun protein, domain 3"/>
    <property type="match status" value="1"/>
</dbReference>
<dbReference type="GO" id="GO:0006355">
    <property type="term" value="P:regulation of DNA-templated transcription"/>
    <property type="evidence" value="ECO:0007669"/>
    <property type="project" value="InterPro"/>
</dbReference>
<evidence type="ECO:0000256" key="4">
    <source>
        <dbReference type="ARBA" id="ARBA00012140"/>
    </source>
</evidence>
<dbReference type="InterPro" id="IPR004573">
    <property type="entry name" value="rRNA_ssu_MeTfrase_B"/>
</dbReference>
<dbReference type="GO" id="GO:0003723">
    <property type="term" value="F:RNA binding"/>
    <property type="evidence" value="ECO:0007669"/>
    <property type="project" value="UniProtKB-UniRule"/>
</dbReference>
<dbReference type="InterPro" id="IPR018314">
    <property type="entry name" value="RsmB/NOL1/NOP2-like_CS"/>
</dbReference>
<comment type="subcellular location">
    <subcellularLocation>
        <location evidence="2">Cytoplasm</location>
    </subcellularLocation>
</comment>
<feature type="domain" description="SAM-dependent MTase RsmB/NOP-type" evidence="15">
    <location>
        <begin position="176"/>
        <end position="454"/>
    </location>
</feature>
<dbReference type="PRINTS" id="PR02008">
    <property type="entry name" value="RCMTFAMILY"/>
</dbReference>
<evidence type="ECO:0000256" key="3">
    <source>
        <dbReference type="ARBA" id="ARBA00007494"/>
    </source>
</evidence>
<dbReference type="Pfam" id="PF22458">
    <property type="entry name" value="RsmF-B_ferredox"/>
    <property type="match status" value="1"/>
</dbReference>
<dbReference type="EC" id="2.1.1.176" evidence="4"/>
<feature type="binding site" evidence="14">
    <location>
        <position position="291"/>
    </location>
    <ligand>
        <name>S-adenosyl-L-methionine</name>
        <dbReference type="ChEBI" id="CHEBI:59789"/>
    </ligand>
</feature>
<evidence type="ECO:0000256" key="1">
    <source>
        <dbReference type="ARBA" id="ARBA00002724"/>
    </source>
</evidence>
<evidence type="ECO:0000256" key="6">
    <source>
        <dbReference type="ARBA" id="ARBA00022552"/>
    </source>
</evidence>
<evidence type="ECO:0000256" key="9">
    <source>
        <dbReference type="ARBA" id="ARBA00022691"/>
    </source>
</evidence>
<keyword evidence="8 14" id="KW-0808">Transferase</keyword>
<dbReference type="GO" id="GO:0005737">
    <property type="term" value="C:cytoplasm"/>
    <property type="evidence" value="ECO:0007669"/>
    <property type="project" value="UniProtKB-SubCell"/>
</dbReference>
<dbReference type="PANTHER" id="PTHR22807:SF61">
    <property type="entry name" value="NOL1_NOP2_SUN FAMILY PROTEIN _ ANTITERMINATION NUSB DOMAIN-CONTAINING PROTEIN"/>
    <property type="match status" value="1"/>
</dbReference>
<evidence type="ECO:0000256" key="8">
    <source>
        <dbReference type="ARBA" id="ARBA00022679"/>
    </source>
</evidence>
<dbReference type="AlphaFoldDB" id="A0A7C3GU68"/>
<dbReference type="NCBIfam" id="NF011494">
    <property type="entry name" value="PRK14902.1"/>
    <property type="match status" value="1"/>
</dbReference>
<keyword evidence="5" id="KW-0963">Cytoplasm</keyword>
<keyword evidence="7 14" id="KW-0489">Methyltransferase</keyword>
<dbReference type="InterPro" id="IPR006027">
    <property type="entry name" value="NusB_RsmB_TIM44"/>
</dbReference>
<keyword evidence="10 14" id="KW-0694">RNA-binding</keyword>
<comment type="caution">
    <text evidence="14">Lacks conserved residue(s) required for the propagation of feature annotation.</text>
</comment>
<sequence length="457" mass="52098">MPKLPRRNPRAMALKTLIRWEKGKPLLDEILSEVLVKSVLPDPRDRALCGELVNGVVRHLYYLDYVISRFSDEPLDRMDPQVRNLLRLSAYQLLFTRVPARAAVAEAVKLVKRGRGKWVVSFVNAVLRKIAEVRETPPEPPREMNPVSYLSVRYSYPEWMVERWLFRFGEEETERLLSAGNEKPPLVVRVNTLRVTRNQLLNYLKAEIPGAEACRYSPDGIILRGFRGRITELRAFAVGWLQVQDEASQLVSLLLSPRPGERVLDACAGVGGKTTHLAQLMQNTGRIYAYDLYPWRIDRLRENAERLGVTIVESFVGEVVQGVKAYGSGFFDRILIDAPCTGTGVIRRHPDIKWARKPEDLAKVPERQLALLCGLAEALKPGGVMVYATCSLEPEENEEVVEKFLSRHPEFEVEDPRRVLPEAARELVDENGFLRTYPHRHGLDGFFGVRLRKSRAR</sequence>
<reference evidence="16" key="1">
    <citation type="journal article" date="2020" name="mSystems">
        <title>Genome- and Community-Level Interaction Insights into Carbon Utilization and Element Cycling Functions of Hydrothermarchaeota in Hydrothermal Sediment.</title>
        <authorList>
            <person name="Zhou Z."/>
            <person name="Liu Y."/>
            <person name="Xu W."/>
            <person name="Pan J."/>
            <person name="Luo Z.H."/>
            <person name="Li M."/>
        </authorList>
    </citation>
    <scope>NUCLEOTIDE SEQUENCE [LARGE SCALE GENOMIC DNA]</scope>
    <source>
        <strain evidence="16">HyVt-483</strain>
    </source>
</reference>
<dbReference type="NCBIfam" id="TIGR00563">
    <property type="entry name" value="rsmB"/>
    <property type="match status" value="1"/>
</dbReference>
<dbReference type="SUPFAM" id="SSF53335">
    <property type="entry name" value="S-adenosyl-L-methionine-dependent methyltransferases"/>
    <property type="match status" value="1"/>
</dbReference>
<dbReference type="PROSITE" id="PS01153">
    <property type="entry name" value="NOL1_NOP2_SUN"/>
    <property type="match status" value="1"/>
</dbReference>
<keyword evidence="9 14" id="KW-0949">S-adenosyl-L-methionine</keyword>